<dbReference type="Proteomes" id="UP001497680">
    <property type="component" value="Unassembled WGS sequence"/>
</dbReference>
<gene>
    <name evidence="1" type="ORF">F4821DRAFT_264498</name>
</gene>
<accession>A0ACC0CN64</accession>
<sequence length="132" mass="13994">MYFTSLLATTASLATIGSAAVIPKEVTASAADAYVGDLRTYTQFGCDVDNQGVGTFTHSMTSSCNVYAESFASLYIHMGPGWQFRAHMKADCSDEGLVIDSTTNAALAPIVCNNQTSEKGPWVAYSVYPVTA</sequence>
<dbReference type="EMBL" id="MU394384">
    <property type="protein sequence ID" value="KAI6081864.1"/>
    <property type="molecule type" value="Genomic_DNA"/>
</dbReference>
<proteinExistence type="predicted"/>
<organism evidence="1 2">
    <name type="scientific">Hypoxylon rubiginosum</name>
    <dbReference type="NCBI Taxonomy" id="110542"/>
    <lineage>
        <taxon>Eukaryota</taxon>
        <taxon>Fungi</taxon>
        <taxon>Dikarya</taxon>
        <taxon>Ascomycota</taxon>
        <taxon>Pezizomycotina</taxon>
        <taxon>Sordariomycetes</taxon>
        <taxon>Xylariomycetidae</taxon>
        <taxon>Xylariales</taxon>
        <taxon>Hypoxylaceae</taxon>
        <taxon>Hypoxylon</taxon>
    </lineage>
</organism>
<evidence type="ECO:0000313" key="1">
    <source>
        <dbReference type="EMBL" id="KAI6081864.1"/>
    </source>
</evidence>
<reference evidence="1 2" key="1">
    <citation type="journal article" date="2022" name="New Phytol.">
        <title>Ecological generalism drives hyperdiversity of secondary metabolite gene clusters in xylarialean endophytes.</title>
        <authorList>
            <person name="Franco M.E.E."/>
            <person name="Wisecaver J.H."/>
            <person name="Arnold A.E."/>
            <person name="Ju Y.M."/>
            <person name="Slot J.C."/>
            <person name="Ahrendt S."/>
            <person name="Moore L.P."/>
            <person name="Eastman K.E."/>
            <person name="Scott K."/>
            <person name="Konkel Z."/>
            <person name="Mondo S.J."/>
            <person name="Kuo A."/>
            <person name="Hayes R.D."/>
            <person name="Haridas S."/>
            <person name="Andreopoulos B."/>
            <person name="Riley R."/>
            <person name="LaButti K."/>
            <person name="Pangilinan J."/>
            <person name="Lipzen A."/>
            <person name="Amirebrahimi M."/>
            <person name="Yan J."/>
            <person name="Adam C."/>
            <person name="Keymanesh K."/>
            <person name="Ng V."/>
            <person name="Louie K."/>
            <person name="Northen T."/>
            <person name="Drula E."/>
            <person name="Henrissat B."/>
            <person name="Hsieh H.M."/>
            <person name="Youens-Clark K."/>
            <person name="Lutzoni F."/>
            <person name="Miadlikowska J."/>
            <person name="Eastwood D.C."/>
            <person name="Hamelin R.C."/>
            <person name="Grigoriev I.V."/>
            <person name="U'Ren J.M."/>
        </authorList>
    </citation>
    <scope>NUCLEOTIDE SEQUENCE [LARGE SCALE GENOMIC DNA]</scope>
    <source>
        <strain evidence="1 2">ER1909</strain>
    </source>
</reference>
<comment type="caution">
    <text evidence="1">The sequence shown here is derived from an EMBL/GenBank/DDBJ whole genome shotgun (WGS) entry which is preliminary data.</text>
</comment>
<name>A0ACC0CN64_9PEZI</name>
<protein>
    <submittedName>
        <fullName evidence="1">Uncharacterized protein</fullName>
    </submittedName>
</protein>
<keyword evidence="2" id="KW-1185">Reference proteome</keyword>
<evidence type="ECO:0000313" key="2">
    <source>
        <dbReference type="Proteomes" id="UP001497680"/>
    </source>
</evidence>